<dbReference type="InterPro" id="IPR043502">
    <property type="entry name" value="DNA/RNA_pol_sf"/>
</dbReference>
<dbReference type="GO" id="GO:0003964">
    <property type="term" value="F:RNA-directed DNA polymerase activity"/>
    <property type="evidence" value="ECO:0007669"/>
    <property type="project" value="UniProtKB-KW"/>
</dbReference>
<gene>
    <name evidence="2" type="ORF">Tci_024768</name>
</gene>
<keyword evidence="2" id="KW-0548">Nucleotidyltransferase</keyword>
<protein>
    <submittedName>
        <fullName evidence="2">Reverse transcriptase domain-containing protein</fullName>
    </submittedName>
</protein>
<reference evidence="2" key="1">
    <citation type="journal article" date="2019" name="Sci. Rep.">
        <title>Draft genome of Tanacetum cinerariifolium, the natural source of mosquito coil.</title>
        <authorList>
            <person name="Yamashiro T."/>
            <person name="Shiraishi A."/>
            <person name="Satake H."/>
            <person name="Nakayama K."/>
        </authorList>
    </citation>
    <scope>NUCLEOTIDE SEQUENCE</scope>
</reference>
<dbReference type="Pfam" id="PF00078">
    <property type="entry name" value="RVT_1"/>
    <property type="match status" value="1"/>
</dbReference>
<accession>A0A6L2KVK0</accession>
<dbReference type="SUPFAM" id="SSF56672">
    <property type="entry name" value="DNA/RNA polymerases"/>
    <property type="match status" value="1"/>
</dbReference>
<dbReference type="PANTHER" id="PTHR33067:SF35">
    <property type="entry name" value="ASPARTIC PEPTIDASE DDI1-TYPE DOMAIN-CONTAINING PROTEIN"/>
    <property type="match status" value="1"/>
</dbReference>
<keyword evidence="2" id="KW-0695">RNA-directed DNA polymerase</keyword>
<name>A0A6L2KVK0_TANCI</name>
<dbReference type="InterPro" id="IPR000477">
    <property type="entry name" value="RT_dom"/>
</dbReference>
<dbReference type="AlphaFoldDB" id="A0A6L2KVK0"/>
<dbReference type="Gene3D" id="2.40.70.10">
    <property type="entry name" value="Acid Proteases"/>
    <property type="match status" value="1"/>
</dbReference>
<comment type="caution">
    <text evidence="2">The sequence shown here is derived from an EMBL/GenBank/DDBJ whole genome shotgun (WGS) entry which is preliminary data.</text>
</comment>
<dbReference type="PANTHER" id="PTHR33067">
    <property type="entry name" value="RNA-DIRECTED DNA POLYMERASE-RELATED"/>
    <property type="match status" value="1"/>
</dbReference>
<evidence type="ECO:0000259" key="1">
    <source>
        <dbReference type="Pfam" id="PF00078"/>
    </source>
</evidence>
<sequence>MLVEVGKFTFLVDFVILEMEEDNKVPLILGRPFLRTADAVIRVKQKQLNLGVGTELMIFHNDSAMKHSYSNDDTCFSIEVIDEILEEDFDALLDEEPPFEKITFNTDYKIKTSLEEPLTDLELKPLPDNLEYVYLEEPSFLPVIISSQRSEENKNKLISVLRRHKQAFAWKTIDIHGICPSFFEVFMDDFFVFGSSIDHCLNILDKMLQRCKDAHLVLNWEKCHFMVKEGIVLGYKVSEAGFKVDKAKIKVISNLPPLTNIKEEFDIKMKDRKGTKNVTADHLSPIENDETSDESEVDDNFPGETFMEINTKDEPLFADFENYLVSDIIPKGMTYQQKNKFFSDLKHYFWEEPYLFKMTSLADKAILSGADSRPPMLEKDMYDSWKIKENRVTRSKKYSELSATEAIQADYDVKATNIILQGLPPEVYALVSTHKVEKELWERIQILMQGTSLTKQERECKLPLSITYPSNDFPSSVHHNVYNPSSLIPQVEYAPSVHQQSNFSQPDTGLVVSVFQKEEINSLTAGMLRQYTSGPSGTNSGKQRDKVLLVQPQANGQVLHEEELEFLADPRIAETQSTEYVITNNAAYQANDLDAYDFDCDEINSAKIALMANLSHYRFDNLATDNKNVNEILTAELERYKDQLEPKLYDGSVIQKTDAIVIRDSEETLMLEDESRSKMLQKQKDPMMSKKKVNTKPVDYAALNKLSQDFETRFVPQTELSAEQAFWS</sequence>
<dbReference type="InterPro" id="IPR021109">
    <property type="entry name" value="Peptidase_aspartic_dom_sf"/>
</dbReference>
<evidence type="ECO:0000313" key="2">
    <source>
        <dbReference type="EMBL" id="GEU52790.1"/>
    </source>
</evidence>
<proteinExistence type="predicted"/>
<dbReference type="EMBL" id="BKCJ010003070">
    <property type="protein sequence ID" value="GEU52790.1"/>
    <property type="molecule type" value="Genomic_DNA"/>
</dbReference>
<dbReference type="InterPro" id="IPR043128">
    <property type="entry name" value="Rev_trsase/Diguanyl_cyclase"/>
</dbReference>
<dbReference type="Gene3D" id="3.30.70.270">
    <property type="match status" value="1"/>
</dbReference>
<keyword evidence="2" id="KW-0808">Transferase</keyword>
<feature type="domain" description="Reverse transcriptase" evidence="1">
    <location>
        <begin position="181"/>
        <end position="237"/>
    </location>
</feature>
<organism evidence="2">
    <name type="scientific">Tanacetum cinerariifolium</name>
    <name type="common">Dalmatian daisy</name>
    <name type="synonym">Chrysanthemum cinerariifolium</name>
    <dbReference type="NCBI Taxonomy" id="118510"/>
    <lineage>
        <taxon>Eukaryota</taxon>
        <taxon>Viridiplantae</taxon>
        <taxon>Streptophyta</taxon>
        <taxon>Embryophyta</taxon>
        <taxon>Tracheophyta</taxon>
        <taxon>Spermatophyta</taxon>
        <taxon>Magnoliopsida</taxon>
        <taxon>eudicotyledons</taxon>
        <taxon>Gunneridae</taxon>
        <taxon>Pentapetalae</taxon>
        <taxon>asterids</taxon>
        <taxon>campanulids</taxon>
        <taxon>Asterales</taxon>
        <taxon>Asteraceae</taxon>
        <taxon>Asteroideae</taxon>
        <taxon>Anthemideae</taxon>
        <taxon>Anthemidinae</taxon>
        <taxon>Tanacetum</taxon>
    </lineage>
</organism>